<keyword evidence="4" id="KW-1185">Reference proteome</keyword>
<evidence type="ECO:0000259" key="2">
    <source>
        <dbReference type="PROSITE" id="PS50097"/>
    </source>
</evidence>
<dbReference type="PANTHER" id="PTHR24413">
    <property type="entry name" value="SPECKLE-TYPE POZ PROTEIN"/>
    <property type="match status" value="1"/>
</dbReference>
<feature type="domain" description="BTB" evidence="2">
    <location>
        <begin position="312"/>
        <end position="388"/>
    </location>
</feature>
<dbReference type="SMART" id="SM00225">
    <property type="entry name" value="BTB"/>
    <property type="match status" value="1"/>
</dbReference>
<evidence type="ECO:0000313" key="3">
    <source>
        <dbReference type="EMBL" id="OCF57047.1"/>
    </source>
</evidence>
<dbReference type="STRING" id="1331196.A0A1B9IND8"/>
<feature type="compositionally biased region" description="Polar residues" evidence="1">
    <location>
        <begin position="1"/>
        <end position="22"/>
    </location>
</feature>
<dbReference type="PROSITE" id="PS50097">
    <property type="entry name" value="BTB"/>
    <property type="match status" value="1"/>
</dbReference>
<dbReference type="CDD" id="cd18186">
    <property type="entry name" value="BTB_POZ_ZBTB_KLHL-like"/>
    <property type="match status" value="1"/>
</dbReference>
<proteinExistence type="predicted"/>
<feature type="region of interest" description="Disordered" evidence="1">
    <location>
        <begin position="1"/>
        <end position="73"/>
    </location>
</feature>
<protein>
    <recommendedName>
        <fullName evidence="2">BTB domain-containing protein</fullName>
    </recommendedName>
</protein>
<dbReference type="Gene3D" id="3.30.710.10">
    <property type="entry name" value="Potassium Channel Kv1.1, Chain A"/>
    <property type="match status" value="1"/>
</dbReference>
<reference evidence="4" key="2">
    <citation type="submission" date="2013-12" db="EMBL/GenBank/DDBJ databases">
        <title>Evolution of pathogenesis and genome organization in the Tremellales.</title>
        <authorList>
            <person name="Cuomo C."/>
            <person name="Litvintseva A."/>
            <person name="Heitman J."/>
            <person name="Chen Y."/>
            <person name="Sun S."/>
            <person name="Springer D."/>
            <person name="Dromer F."/>
            <person name="Young S."/>
            <person name="Zeng Q."/>
            <person name="Chapman S."/>
            <person name="Gujja S."/>
            <person name="Saif S."/>
            <person name="Birren B."/>
        </authorList>
    </citation>
    <scope>NUCLEOTIDE SEQUENCE [LARGE SCALE GENOMIC DNA]</scope>
    <source>
        <strain evidence="4">CBS 10435</strain>
    </source>
</reference>
<feature type="compositionally biased region" description="Low complexity" evidence="1">
    <location>
        <begin position="453"/>
        <end position="464"/>
    </location>
</feature>
<gene>
    <name evidence="3" type="ORF">L486_05905</name>
</gene>
<dbReference type="InterPro" id="IPR011333">
    <property type="entry name" value="SKP1/BTB/POZ_sf"/>
</dbReference>
<sequence length="655" mass="74360">MSTLTQTSPFLTRSLTSTVHSISSPSTRTSTPSRPNQPSHRRYDHFVPSIVNNAHNRSNSNNQPPTISNGNLSSQEEWWDPETFYHPIRDIKSFLELARVSSSSSSSSSGSHKVDSEDSLYEMSKDWMPTNNGFSLNLDASQVESFDNNAEDSQSNDKHNLSLYITSENGYKGSTLSVGLFIGITSLNPNIGHKLVETEYIHSQTIEFAYTPEMEYYRLELPLILIESHEGIRRDDGFALCVRIGPRFQLHPSFTIPDPVLASTLSALGNMVDTQTGDVVFVCLKHSIDPSEDQQPTVSDDMNDEDSLTDHIQMTMQLRKRTIFAHVEILQAKSDYFEDLFNSGFKESDNDDERNTLKRKEIVVDDIDFITLYWVIRFLYTNSLTFSKDLNVRSTMTRRSLVIERGSRIINLPSFSSLRHNSFSKGEWDWHDISSNGEQEEWEVHNDLENKTVKSVSSESTSTCRSRRSEPPRITRPPPPYHNNGPRPRPREGSDTAKSRTKSTGKSVRSASRTIPNSASTNRVSEDHPSLSSLLSERSNSDIRFQPDPHPHPITIPPAADALEIYIAADKYRLDILKGLANEHLLKYLDEVNCIPLAFASYPYDELHSEILDNIVDHWTQVKSSKEFLKCIQEVRQDVWGVNGPMVLHNIYMRL</sequence>
<feature type="compositionally biased region" description="Low complexity" evidence="1">
    <location>
        <begin position="23"/>
        <end position="34"/>
    </location>
</feature>
<feature type="compositionally biased region" description="Low complexity" evidence="1">
    <location>
        <begin position="52"/>
        <end position="62"/>
    </location>
</feature>
<dbReference type="SUPFAM" id="SSF54695">
    <property type="entry name" value="POZ domain"/>
    <property type="match status" value="1"/>
</dbReference>
<dbReference type="EMBL" id="KI669464">
    <property type="protein sequence ID" value="OCF57047.1"/>
    <property type="molecule type" value="Genomic_DNA"/>
</dbReference>
<organism evidence="3 4">
    <name type="scientific">Kwoniella mangroviensis CBS 10435</name>
    <dbReference type="NCBI Taxonomy" id="1331196"/>
    <lineage>
        <taxon>Eukaryota</taxon>
        <taxon>Fungi</taxon>
        <taxon>Dikarya</taxon>
        <taxon>Basidiomycota</taxon>
        <taxon>Agaricomycotina</taxon>
        <taxon>Tremellomycetes</taxon>
        <taxon>Tremellales</taxon>
        <taxon>Cryptococcaceae</taxon>
        <taxon>Kwoniella</taxon>
    </lineage>
</organism>
<feature type="compositionally biased region" description="Polar residues" evidence="1">
    <location>
        <begin position="502"/>
        <end position="523"/>
    </location>
</feature>
<dbReference type="Proteomes" id="UP000092583">
    <property type="component" value="Unassembled WGS sequence"/>
</dbReference>
<accession>A0A1B9IND8</accession>
<evidence type="ECO:0000256" key="1">
    <source>
        <dbReference type="SAM" id="MobiDB-lite"/>
    </source>
</evidence>
<name>A0A1B9IND8_9TREE</name>
<dbReference type="Pfam" id="PF00651">
    <property type="entry name" value="BTB"/>
    <property type="match status" value="1"/>
</dbReference>
<dbReference type="OrthoDB" id="288590at2759"/>
<feature type="compositionally biased region" description="Polar residues" evidence="1">
    <location>
        <begin position="63"/>
        <end position="73"/>
    </location>
</feature>
<reference evidence="3 4" key="1">
    <citation type="submission" date="2013-07" db="EMBL/GenBank/DDBJ databases">
        <title>The Genome Sequence of Kwoniella mangroviensis CBS10435.</title>
        <authorList>
            <consortium name="The Broad Institute Genome Sequencing Platform"/>
            <person name="Cuomo C."/>
            <person name="Litvintseva A."/>
            <person name="Chen Y."/>
            <person name="Heitman J."/>
            <person name="Sun S."/>
            <person name="Springer D."/>
            <person name="Dromer F."/>
            <person name="Young S.K."/>
            <person name="Zeng Q."/>
            <person name="Gargeya S."/>
            <person name="Fitzgerald M."/>
            <person name="Abouelleil A."/>
            <person name="Alvarado L."/>
            <person name="Berlin A.M."/>
            <person name="Chapman S.B."/>
            <person name="Dewar J."/>
            <person name="Goldberg J."/>
            <person name="Griggs A."/>
            <person name="Gujja S."/>
            <person name="Hansen M."/>
            <person name="Howarth C."/>
            <person name="Imamovic A."/>
            <person name="Larimer J."/>
            <person name="McCowan C."/>
            <person name="Murphy C."/>
            <person name="Pearson M."/>
            <person name="Priest M."/>
            <person name="Roberts A."/>
            <person name="Saif S."/>
            <person name="Shea T."/>
            <person name="Sykes S."/>
            <person name="Wortman J."/>
            <person name="Nusbaum C."/>
            <person name="Birren B."/>
        </authorList>
    </citation>
    <scope>NUCLEOTIDE SEQUENCE [LARGE SCALE GENOMIC DNA]</scope>
    <source>
        <strain evidence="3 4">CBS 10435</strain>
    </source>
</reference>
<dbReference type="AlphaFoldDB" id="A0A1B9IND8"/>
<feature type="compositionally biased region" description="Basic and acidic residues" evidence="1">
    <location>
        <begin position="489"/>
        <end position="498"/>
    </location>
</feature>
<evidence type="ECO:0000313" key="4">
    <source>
        <dbReference type="Proteomes" id="UP000092583"/>
    </source>
</evidence>
<feature type="region of interest" description="Disordered" evidence="1">
    <location>
        <begin position="446"/>
        <end position="535"/>
    </location>
</feature>
<dbReference type="InterPro" id="IPR000210">
    <property type="entry name" value="BTB/POZ_dom"/>
</dbReference>